<accession>A0A1W0A9B3</accession>
<dbReference type="PROSITE" id="PS51257">
    <property type="entry name" value="PROKAR_LIPOPROTEIN"/>
    <property type="match status" value="1"/>
</dbReference>
<dbReference type="PANTHER" id="PTHR43039">
    <property type="entry name" value="ESTERASE-RELATED"/>
    <property type="match status" value="1"/>
</dbReference>
<comment type="similarity">
    <text evidence="1">Belongs to the AB hydrolase superfamily.</text>
</comment>
<evidence type="ECO:0000256" key="1">
    <source>
        <dbReference type="ARBA" id="ARBA00008645"/>
    </source>
</evidence>
<feature type="chain" id="PRO_5012709456" evidence="3">
    <location>
        <begin position="19"/>
        <end position="661"/>
    </location>
</feature>
<reference evidence="5 6" key="1">
    <citation type="journal article" date="2014" name="Genome Biol. Evol.">
        <title>The secreted proteins of Achlya hypogyna and Thraustotheca clavata identify the ancestral oomycete secretome and reveal gene acquisitions by horizontal gene transfer.</title>
        <authorList>
            <person name="Misner I."/>
            <person name="Blouin N."/>
            <person name="Leonard G."/>
            <person name="Richards T.A."/>
            <person name="Lane C.E."/>
        </authorList>
    </citation>
    <scope>NUCLEOTIDE SEQUENCE [LARGE SCALE GENOMIC DNA]</scope>
    <source>
        <strain evidence="5 6">ATCC 34112</strain>
    </source>
</reference>
<dbReference type="Pfam" id="PF00561">
    <property type="entry name" value="Abhydrolase_1"/>
    <property type="match status" value="1"/>
</dbReference>
<keyword evidence="2" id="KW-1133">Transmembrane helix</keyword>
<feature type="signal peptide" evidence="3">
    <location>
        <begin position="1"/>
        <end position="18"/>
    </location>
</feature>
<name>A0A1W0A9B3_9STRA</name>
<gene>
    <name evidence="5" type="ORF">THRCLA_01156</name>
</gene>
<keyword evidence="2" id="KW-0472">Membrane</keyword>
<feature type="transmembrane region" description="Helical" evidence="2">
    <location>
        <begin position="620"/>
        <end position="643"/>
    </location>
</feature>
<keyword evidence="5" id="KW-0378">Hydrolase</keyword>
<dbReference type="InterPro" id="IPR029058">
    <property type="entry name" value="AB_hydrolase_fold"/>
</dbReference>
<dbReference type="EMBL" id="JNBS01000303">
    <property type="protein sequence ID" value="OQS06818.1"/>
    <property type="molecule type" value="Genomic_DNA"/>
</dbReference>
<keyword evidence="6" id="KW-1185">Reference proteome</keyword>
<feature type="domain" description="AB hydrolase-1" evidence="4">
    <location>
        <begin position="129"/>
        <end position="288"/>
    </location>
</feature>
<evidence type="ECO:0000256" key="2">
    <source>
        <dbReference type="SAM" id="Phobius"/>
    </source>
</evidence>
<evidence type="ECO:0000256" key="3">
    <source>
        <dbReference type="SAM" id="SignalP"/>
    </source>
</evidence>
<comment type="caution">
    <text evidence="5">The sequence shown here is derived from an EMBL/GenBank/DDBJ whole genome shotgun (WGS) entry which is preliminary data.</text>
</comment>
<dbReference type="Gene3D" id="3.40.50.1820">
    <property type="entry name" value="alpha/beta hydrolase"/>
    <property type="match status" value="1"/>
</dbReference>
<evidence type="ECO:0000313" key="5">
    <source>
        <dbReference type="EMBL" id="OQS06818.1"/>
    </source>
</evidence>
<dbReference type="InterPro" id="IPR000073">
    <property type="entry name" value="AB_hydrolase_1"/>
</dbReference>
<evidence type="ECO:0000259" key="4">
    <source>
        <dbReference type="Pfam" id="PF00561"/>
    </source>
</evidence>
<dbReference type="Proteomes" id="UP000243217">
    <property type="component" value="Unassembled WGS sequence"/>
</dbReference>
<evidence type="ECO:0000313" key="6">
    <source>
        <dbReference type="Proteomes" id="UP000243217"/>
    </source>
</evidence>
<dbReference type="OrthoDB" id="425534at2759"/>
<keyword evidence="2" id="KW-0812">Transmembrane</keyword>
<keyword evidence="5" id="KW-0645">Protease</keyword>
<dbReference type="AlphaFoldDB" id="A0A1W0A9B3"/>
<organism evidence="5 6">
    <name type="scientific">Thraustotheca clavata</name>
    <dbReference type="NCBI Taxonomy" id="74557"/>
    <lineage>
        <taxon>Eukaryota</taxon>
        <taxon>Sar</taxon>
        <taxon>Stramenopiles</taxon>
        <taxon>Oomycota</taxon>
        <taxon>Saprolegniomycetes</taxon>
        <taxon>Saprolegniales</taxon>
        <taxon>Achlyaceae</taxon>
        <taxon>Thraustotheca</taxon>
    </lineage>
</organism>
<keyword evidence="3" id="KW-0732">Signal</keyword>
<dbReference type="GO" id="GO:0006508">
    <property type="term" value="P:proteolysis"/>
    <property type="evidence" value="ECO:0007669"/>
    <property type="project" value="UniProtKB-KW"/>
</dbReference>
<dbReference type="STRING" id="74557.A0A1W0A9B3"/>
<dbReference type="GO" id="GO:0008233">
    <property type="term" value="F:peptidase activity"/>
    <property type="evidence" value="ECO:0007669"/>
    <property type="project" value="UniProtKB-KW"/>
</dbReference>
<sequence>MLKLALLVLAIISRSSEAVYTINGWYSCSLNSEYSPSSSGSSSSSTSRALHESNTQISPWNRPLDFKLDVFDDYFKASTSEVSTQSVVPECAEVIVPLCYTGICTLTQTMPAFVKRIPASSGKGTKKALWLLQGGPGASSVNMESLMANLFTLLEGKFSIYTMDHRGTGRSLLLDCVASQATAAGSPGGATVTVDELPNCLADINFQYGTDASMFSVTSAAEDLNYIMTNEPTLATSQIYVYGVSYGTYLVERLMHLAPPNVKGYILDSVQAESFPDDSEFAGYYSNWDRDFGEVSTSFFNYCNNDTFCSSQIGPNSQEKLMELYQVLDKNTTQCAQLAAALSPGDPPSWALRKYFASLFLDMDDRLLIAPIIKRLGRCNSADVQVLAAAFNPPSSSSSSTVTYVRGSDLLYDTIVFSEIWQPQPESSLKELFEAQPIASGLYSGITAQYCFVVGTITASANICSKLIKTKGFKYTPPNTYWNQTTSIPENASVLILSGGLDPQTPAKYAKLQYQNMNGTSKLLITFPYAAHAVINSTPVKTNNSLPCGYQVITSFLEQNGDVDKVDLSCQNDVLPLTFEVPVDAARKNLQTTDAFDGSLDPVLSTKSNNSTIFTNQSQVPLIVVSALFGISMLVVLVLAITLRRQQKRLSSIPLYEAPST</sequence>
<dbReference type="SUPFAM" id="SSF53474">
    <property type="entry name" value="alpha/beta-Hydrolases"/>
    <property type="match status" value="1"/>
</dbReference>
<proteinExistence type="inferred from homology"/>
<protein>
    <submittedName>
        <fullName evidence="5">Serine protease family S33</fullName>
    </submittedName>
</protein>